<accession>Q07JI5</accession>
<evidence type="ECO:0000256" key="1">
    <source>
        <dbReference type="SAM" id="Phobius"/>
    </source>
</evidence>
<dbReference type="EMBL" id="CP000463">
    <property type="protein sequence ID" value="ABJ07899.1"/>
    <property type="molecule type" value="Genomic_DNA"/>
</dbReference>
<evidence type="ECO:0000313" key="2">
    <source>
        <dbReference type="EMBL" id="ABJ07899.1"/>
    </source>
</evidence>
<protein>
    <recommendedName>
        <fullName evidence="3">Cytochrome B561</fullName>
    </recommendedName>
</protein>
<organism evidence="2">
    <name type="scientific">Rhodopseudomonas palustris (strain BisA53)</name>
    <dbReference type="NCBI Taxonomy" id="316055"/>
    <lineage>
        <taxon>Bacteria</taxon>
        <taxon>Pseudomonadati</taxon>
        <taxon>Pseudomonadota</taxon>
        <taxon>Alphaproteobacteria</taxon>
        <taxon>Hyphomicrobiales</taxon>
        <taxon>Nitrobacteraceae</taxon>
        <taxon>Rhodopseudomonas</taxon>
    </lineage>
</organism>
<dbReference type="HOGENOM" id="CLU_1947162_0_0_5"/>
<gene>
    <name evidence="2" type="ordered locus">RPE_3973</name>
</gene>
<keyword evidence="1" id="KW-1133">Transmembrane helix</keyword>
<dbReference type="AlphaFoldDB" id="Q07JI5"/>
<keyword evidence="1" id="KW-0812">Transmembrane</keyword>
<keyword evidence="1" id="KW-0472">Membrane</keyword>
<reference evidence="2" key="1">
    <citation type="submission" date="2006-09" db="EMBL/GenBank/DDBJ databases">
        <title>Complete sequence of Rhodopseudomonas palustris BisA53.</title>
        <authorList>
            <consortium name="US DOE Joint Genome Institute"/>
            <person name="Copeland A."/>
            <person name="Lucas S."/>
            <person name="Lapidus A."/>
            <person name="Barry K."/>
            <person name="Detter J.C."/>
            <person name="Glavina del Rio T."/>
            <person name="Hammon N."/>
            <person name="Israni S."/>
            <person name="Dalin E."/>
            <person name="Tice H."/>
            <person name="Pitluck S."/>
            <person name="Chain P."/>
            <person name="Malfatti S."/>
            <person name="Shin M."/>
            <person name="Vergez L."/>
            <person name="Schmutz J."/>
            <person name="Larimer F."/>
            <person name="Land M."/>
            <person name="Hauser L."/>
            <person name="Pelletier D.A."/>
            <person name="Kyrpides N."/>
            <person name="Kim E."/>
            <person name="Harwood C.S."/>
            <person name="Oda Y."/>
            <person name="Richardson P."/>
        </authorList>
    </citation>
    <scope>NUCLEOTIDE SEQUENCE [LARGE SCALE GENOMIC DNA]</scope>
    <source>
        <strain evidence="2">BisA53</strain>
    </source>
</reference>
<feature type="transmembrane region" description="Helical" evidence="1">
    <location>
        <begin position="45"/>
        <end position="69"/>
    </location>
</feature>
<feature type="transmembrane region" description="Helical" evidence="1">
    <location>
        <begin position="20"/>
        <end position="38"/>
    </location>
</feature>
<name>Q07JI5_RHOP5</name>
<feature type="transmembrane region" description="Helical" evidence="1">
    <location>
        <begin position="89"/>
        <end position="110"/>
    </location>
</feature>
<dbReference type="KEGG" id="rpe:RPE_3973"/>
<sequence>MQMISIRSAGKDTIGYDTLGALLQWATFVGFISLDFVAKAIHRLLFPLLIALLLAGLGSVLAACGGLSLPGIPRLLGQSEQLAKGLANAQPMILVAILAVVLLHAAAALWRRHFRHDATLVRNLSRFRGRA</sequence>
<proteinExistence type="predicted"/>
<evidence type="ECO:0008006" key="3">
    <source>
        <dbReference type="Google" id="ProtNLM"/>
    </source>
</evidence>